<feature type="transmembrane region" description="Helical" evidence="1">
    <location>
        <begin position="90"/>
        <end position="110"/>
    </location>
</feature>
<dbReference type="AlphaFoldDB" id="A0A7E4VY78"/>
<name>A0A7E4VY78_PANRE</name>
<accession>A0A7E4VY78</accession>
<keyword evidence="1" id="KW-0472">Membrane</keyword>
<dbReference type="Proteomes" id="UP000492821">
    <property type="component" value="Unassembled WGS sequence"/>
</dbReference>
<keyword evidence="2" id="KW-1185">Reference proteome</keyword>
<keyword evidence="1" id="KW-0812">Transmembrane</keyword>
<proteinExistence type="predicted"/>
<evidence type="ECO:0000256" key="1">
    <source>
        <dbReference type="SAM" id="Phobius"/>
    </source>
</evidence>
<organism evidence="2 3">
    <name type="scientific">Panagrellus redivivus</name>
    <name type="common">Microworm</name>
    <dbReference type="NCBI Taxonomy" id="6233"/>
    <lineage>
        <taxon>Eukaryota</taxon>
        <taxon>Metazoa</taxon>
        <taxon>Ecdysozoa</taxon>
        <taxon>Nematoda</taxon>
        <taxon>Chromadorea</taxon>
        <taxon>Rhabditida</taxon>
        <taxon>Tylenchina</taxon>
        <taxon>Panagrolaimomorpha</taxon>
        <taxon>Panagrolaimoidea</taxon>
        <taxon>Panagrolaimidae</taxon>
        <taxon>Panagrellus</taxon>
    </lineage>
</organism>
<dbReference type="WBParaSite" id="Pan_g4710.t1">
    <property type="protein sequence ID" value="Pan_g4710.t1"/>
    <property type="gene ID" value="Pan_g4710"/>
</dbReference>
<reference evidence="3" key="2">
    <citation type="submission" date="2020-10" db="UniProtKB">
        <authorList>
            <consortium name="WormBaseParasite"/>
        </authorList>
    </citation>
    <scope>IDENTIFICATION</scope>
</reference>
<evidence type="ECO:0000313" key="2">
    <source>
        <dbReference type="Proteomes" id="UP000492821"/>
    </source>
</evidence>
<keyword evidence="1" id="KW-1133">Transmembrane helix</keyword>
<protein>
    <submittedName>
        <fullName evidence="3">Transmembrane protein</fullName>
    </submittedName>
</protein>
<sequence>MITLTRPPPHPPSLPGYVADESIYPATIDAEIITYPAPPPRYTHTPPRRGNFAARPAGGPAVVTFSQQGELVQFSNSNGAYKPPSEKRRWLMVCLVVMAIALPFLVYYFGIRDPE</sequence>
<evidence type="ECO:0000313" key="3">
    <source>
        <dbReference type="WBParaSite" id="Pan_g4710.t1"/>
    </source>
</evidence>
<reference evidence="2" key="1">
    <citation type="journal article" date="2013" name="Genetics">
        <title>The draft genome and transcriptome of Panagrellus redivivus are shaped by the harsh demands of a free-living lifestyle.</title>
        <authorList>
            <person name="Srinivasan J."/>
            <person name="Dillman A.R."/>
            <person name="Macchietto M.G."/>
            <person name="Heikkinen L."/>
            <person name="Lakso M."/>
            <person name="Fracchia K.M."/>
            <person name="Antoshechkin I."/>
            <person name="Mortazavi A."/>
            <person name="Wong G."/>
            <person name="Sternberg P.W."/>
        </authorList>
    </citation>
    <scope>NUCLEOTIDE SEQUENCE [LARGE SCALE GENOMIC DNA]</scope>
    <source>
        <strain evidence="2">MT8872</strain>
    </source>
</reference>